<dbReference type="CDD" id="cd00002">
    <property type="entry name" value="YbaK_deacylase"/>
    <property type="match status" value="1"/>
</dbReference>
<dbReference type="EMBL" id="CP044016">
    <property type="protein sequence ID" value="QES87963.1"/>
    <property type="molecule type" value="Genomic_DNA"/>
</dbReference>
<dbReference type="Gene3D" id="3.90.960.10">
    <property type="entry name" value="YbaK/aminoacyl-tRNA synthetase-associated domain"/>
    <property type="match status" value="1"/>
</dbReference>
<dbReference type="PANTHER" id="PTHR30411:SF0">
    <property type="entry name" value="CYS-TRNA(PRO)_CYS-TRNA(CYS) DEACYLASE YBAK"/>
    <property type="match status" value="1"/>
</dbReference>
<dbReference type="GO" id="GO:0002161">
    <property type="term" value="F:aminoacyl-tRNA deacylase activity"/>
    <property type="evidence" value="ECO:0007669"/>
    <property type="project" value="InterPro"/>
</dbReference>
<dbReference type="NCBIfam" id="TIGR00011">
    <property type="entry name" value="YbaK_EbsC"/>
    <property type="match status" value="1"/>
</dbReference>
<evidence type="ECO:0000313" key="6">
    <source>
        <dbReference type="EMBL" id="QES87963.1"/>
    </source>
</evidence>
<feature type="domain" description="YbaK/aminoacyl-tRNA synthetase-associated" evidence="5">
    <location>
        <begin position="38"/>
        <end position="148"/>
    </location>
</feature>
<dbReference type="AlphaFoldDB" id="A0A5P2G4E3"/>
<dbReference type="PANTHER" id="PTHR30411">
    <property type="entry name" value="CYTOPLASMIC PROTEIN"/>
    <property type="match status" value="1"/>
</dbReference>
<dbReference type="RefSeq" id="WP_131328850.1">
    <property type="nucleotide sequence ID" value="NZ_CP044016.1"/>
</dbReference>
<keyword evidence="3 4" id="KW-0456">Lyase</keyword>
<dbReference type="InterPro" id="IPR007214">
    <property type="entry name" value="YbaK/aa-tRNA-synth-assoc-dom"/>
</dbReference>
<dbReference type="PIRSF" id="PIRSF006181">
    <property type="entry name" value="EbsC_YbaK"/>
    <property type="match status" value="1"/>
</dbReference>
<dbReference type="EC" id="4.2.-.-" evidence="4"/>
<reference evidence="6 7" key="1">
    <citation type="submission" date="2019-09" db="EMBL/GenBank/DDBJ databases">
        <title>Complete genome sequence of Arachidicoccus sp. B3-10 isolated from apple orchard soil.</title>
        <authorList>
            <person name="Kim H.S."/>
            <person name="Han K.-I."/>
            <person name="Suh M.K."/>
            <person name="Lee K.C."/>
            <person name="Eom M.K."/>
            <person name="Kim J.-S."/>
            <person name="Kang S.W."/>
            <person name="Sin Y."/>
            <person name="Lee J.-S."/>
        </authorList>
    </citation>
    <scope>NUCLEOTIDE SEQUENCE [LARGE SCALE GENOMIC DNA]</scope>
    <source>
        <strain evidence="6 7">B3-10</strain>
    </source>
</reference>
<gene>
    <name evidence="6" type="primary">ybaK</name>
    <name evidence="6" type="ORF">E0W69_004545</name>
</gene>
<dbReference type="InterPro" id="IPR004369">
    <property type="entry name" value="Prolyl-tRNA_editing_YbaK/EbsC"/>
</dbReference>
<dbReference type="SUPFAM" id="SSF55826">
    <property type="entry name" value="YbaK/ProRS associated domain"/>
    <property type="match status" value="1"/>
</dbReference>
<protein>
    <recommendedName>
        <fullName evidence="4">Cys-tRNA(Pro)/Cys-tRNA(Cys) deacylase</fullName>
        <ecNumber evidence="4">4.2.-.-</ecNumber>
    </recommendedName>
</protein>
<proteinExistence type="inferred from homology"/>
<accession>A0A5P2G4E3</accession>
<comment type="similarity">
    <text evidence="1 4">Belongs to the prolyl-tRNA editing family. YbaK/EbsC subfamily.</text>
</comment>
<dbReference type="GO" id="GO:0006412">
    <property type="term" value="P:translation"/>
    <property type="evidence" value="ECO:0007669"/>
    <property type="project" value="UniProtKB-KW"/>
</dbReference>
<evidence type="ECO:0000256" key="2">
    <source>
        <dbReference type="ARBA" id="ARBA00022917"/>
    </source>
</evidence>
<evidence type="ECO:0000256" key="3">
    <source>
        <dbReference type="ARBA" id="ARBA00023239"/>
    </source>
</evidence>
<dbReference type="KEGG" id="arac:E0W69_004545"/>
<organism evidence="6 7">
    <name type="scientific">Rhizosphaericola mali</name>
    <dbReference type="NCBI Taxonomy" id="2545455"/>
    <lineage>
        <taxon>Bacteria</taxon>
        <taxon>Pseudomonadati</taxon>
        <taxon>Bacteroidota</taxon>
        <taxon>Chitinophagia</taxon>
        <taxon>Chitinophagales</taxon>
        <taxon>Chitinophagaceae</taxon>
        <taxon>Rhizosphaericola</taxon>
    </lineage>
</organism>
<name>A0A5P2G4E3_9BACT</name>
<dbReference type="Proteomes" id="UP000292424">
    <property type="component" value="Chromosome"/>
</dbReference>
<evidence type="ECO:0000256" key="1">
    <source>
        <dbReference type="ARBA" id="ARBA00009798"/>
    </source>
</evidence>
<evidence type="ECO:0000259" key="5">
    <source>
        <dbReference type="Pfam" id="PF04073"/>
    </source>
</evidence>
<evidence type="ECO:0000313" key="7">
    <source>
        <dbReference type="Proteomes" id="UP000292424"/>
    </source>
</evidence>
<dbReference type="GO" id="GO:0016829">
    <property type="term" value="F:lyase activity"/>
    <property type="evidence" value="ECO:0007669"/>
    <property type="project" value="UniProtKB-KW"/>
</dbReference>
<evidence type="ECO:0000256" key="4">
    <source>
        <dbReference type="PIRNR" id="PIRNR006181"/>
    </source>
</evidence>
<dbReference type="InterPro" id="IPR036754">
    <property type="entry name" value="YbaK/aa-tRNA-synt-asso_dom_sf"/>
</dbReference>
<keyword evidence="7" id="KW-1185">Reference proteome</keyword>
<sequence>MAKKINKTNAMRILDSLHIAYDEIAYSIEDGHIDGHSVYKKVGMEPDGFFKTLVTRGKDNAICVFVIPVLKELDLKKAAKAAGEKNVAMIAVKELLSITGYIRGGCSPIGMKKKFTTFFDQSIAHLDKIFVSGGKQGLLIGTTPVDILQATEGNVADLTV</sequence>
<keyword evidence="2 4" id="KW-0648">Protein biosynthesis</keyword>
<dbReference type="Pfam" id="PF04073">
    <property type="entry name" value="tRNA_edit"/>
    <property type="match status" value="1"/>
</dbReference>
<dbReference type="OrthoDB" id="9809296at2"/>